<name>A0A1Q9DZ97_SYMMI</name>
<dbReference type="EMBL" id="LSRX01000325">
    <property type="protein sequence ID" value="OLQ00504.1"/>
    <property type="molecule type" value="Genomic_DNA"/>
</dbReference>
<evidence type="ECO:0000313" key="2">
    <source>
        <dbReference type="EMBL" id="OLQ00504.1"/>
    </source>
</evidence>
<evidence type="ECO:0000313" key="3">
    <source>
        <dbReference type="Proteomes" id="UP000186817"/>
    </source>
</evidence>
<dbReference type="OrthoDB" id="410030at2759"/>
<dbReference type="AlphaFoldDB" id="A0A1Q9DZ97"/>
<organism evidence="2 3">
    <name type="scientific">Symbiodinium microadriaticum</name>
    <name type="common">Dinoflagellate</name>
    <name type="synonym">Zooxanthella microadriatica</name>
    <dbReference type="NCBI Taxonomy" id="2951"/>
    <lineage>
        <taxon>Eukaryota</taxon>
        <taxon>Sar</taxon>
        <taxon>Alveolata</taxon>
        <taxon>Dinophyceae</taxon>
        <taxon>Suessiales</taxon>
        <taxon>Symbiodiniaceae</taxon>
        <taxon>Symbiodinium</taxon>
    </lineage>
</organism>
<feature type="region of interest" description="Disordered" evidence="1">
    <location>
        <begin position="120"/>
        <end position="161"/>
    </location>
</feature>
<keyword evidence="3" id="KW-1185">Reference proteome</keyword>
<proteinExistence type="predicted"/>
<gene>
    <name evidence="2" type="ORF">AK812_SmicGene16840</name>
</gene>
<sequence>MPLREEGYEFQSSGYDMWQLASRVEERIHHRRDPRYAADVVVWLDSLRRTWEEESRAHLPPRWGQVPEPEILYFEEDIELTFRQQWLEQLCPVACESSRRDRLLETVGLRVEGPPCEREEARRMRLSRSRTPQRQRMTGRTGDHRQLLSRRQSDAEPEPEELSLVVKKFRQKSGMPLHNLSMAVATPRLHCAREFSSPSAAYLRQIV</sequence>
<accession>A0A1Q9DZ97</accession>
<reference evidence="2 3" key="1">
    <citation type="submission" date="2016-02" db="EMBL/GenBank/DDBJ databases">
        <title>Genome analysis of coral dinoflagellate symbionts highlights evolutionary adaptations to a symbiotic lifestyle.</title>
        <authorList>
            <person name="Aranda M."/>
            <person name="Li Y."/>
            <person name="Liew Y.J."/>
            <person name="Baumgarten S."/>
            <person name="Simakov O."/>
            <person name="Wilson M."/>
            <person name="Piel J."/>
            <person name="Ashoor H."/>
            <person name="Bougouffa S."/>
            <person name="Bajic V.B."/>
            <person name="Ryu T."/>
            <person name="Ravasi T."/>
            <person name="Bayer T."/>
            <person name="Micklem G."/>
            <person name="Kim H."/>
            <person name="Bhak J."/>
            <person name="Lajeunesse T.C."/>
            <person name="Voolstra C.R."/>
        </authorList>
    </citation>
    <scope>NUCLEOTIDE SEQUENCE [LARGE SCALE GENOMIC DNA]</scope>
    <source>
        <strain evidence="2 3">CCMP2467</strain>
    </source>
</reference>
<dbReference type="Proteomes" id="UP000186817">
    <property type="component" value="Unassembled WGS sequence"/>
</dbReference>
<evidence type="ECO:0000256" key="1">
    <source>
        <dbReference type="SAM" id="MobiDB-lite"/>
    </source>
</evidence>
<feature type="compositionally biased region" description="Basic and acidic residues" evidence="1">
    <location>
        <begin position="141"/>
        <end position="154"/>
    </location>
</feature>
<comment type="caution">
    <text evidence="2">The sequence shown here is derived from an EMBL/GenBank/DDBJ whole genome shotgun (WGS) entry which is preliminary data.</text>
</comment>
<protein>
    <submittedName>
        <fullName evidence="2">Uncharacterized protein</fullName>
    </submittedName>
</protein>
<feature type="compositionally biased region" description="Basic residues" evidence="1">
    <location>
        <begin position="124"/>
        <end position="133"/>
    </location>
</feature>